<protein>
    <recommendedName>
        <fullName evidence="7">HIG1 domain-containing protein</fullName>
    </recommendedName>
</protein>
<keyword evidence="9" id="KW-1185">Reference proteome</keyword>
<reference evidence="8" key="1">
    <citation type="submission" date="2021-12" db="EMBL/GenBank/DDBJ databases">
        <title>Prjna785345.</title>
        <authorList>
            <person name="Rujirawat T."/>
            <person name="Krajaejun T."/>
        </authorList>
    </citation>
    <scope>NUCLEOTIDE SEQUENCE</scope>
    <source>
        <strain evidence="8">Pi057C3</strain>
    </source>
</reference>
<feature type="transmembrane region" description="Helical" evidence="6">
    <location>
        <begin position="25"/>
        <end position="45"/>
    </location>
</feature>
<sequence length="83" mass="8972">MDLQGLPPLETGWDKMKRRCQEEPLVPLGCFLTAGVLAGGLRSFAKAADQRTQQRFMRARVVAQGATVLAAALGSVLAMKKKD</sequence>
<dbReference type="InterPro" id="IPR050355">
    <property type="entry name" value="RCF1"/>
</dbReference>
<feature type="domain" description="HIG1" evidence="7">
    <location>
        <begin position="1"/>
        <end position="83"/>
    </location>
</feature>
<dbReference type="PANTHER" id="PTHR12297">
    <property type="entry name" value="HYPOXIA-INDUCBILE GENE 1 HIG1 -RELATED"/>
    <property type="match status" value="1"/>
</dbReference>
<dbReference type="PANTHER" id="PTHR12297:SF3">
    <property type="entry name" value="HIG1 DOMAIN FAMILY MEMBER 1A"/>
    <property type="match status" value="1"/>
</dbReference>
<dbReference type="Proteomes" id="UP001209570">
    <property type="component" value="Unassembled WGS sequence"/>
</dbReference>
<evidence type="ECO:0000256" key="4">
    <source>
        <dbReference type="ARBA" id="ARBA00023128"/>
    </source>
</evidence>
<dbReference type="PROSITE" id="PS51503">
    <property type="entry name" value="HIG1"/>
    <property type="match status" value="1"/>
</dbReference>
<keyword evidence="3 6" id="KW-1133">Transmembrane helix</keyword>
<dbReference type="Pfam" id="PF04588">
    <property type="entry name" value="HIG_1_N"/>
    <property type="match status" value="1"/>
</dbReference>
<dbReference type="AlphaFoldDB" id="A0AAD5Q7W3"/>
<comment type="subcellular location">
    <subcellularLocation>
        <location evidence="1">Mitochondrion membrane</location>
    </subcellularLocation>
</comment>
<organism evidence="8 9">
    <name type="scientific">Pythium insidiosum</name>
    <name type="common">Pythiosis disease agent</name>
    <dbReference type="NCBI Taxonomy" id="114742"/>
    <lineage>
        <taxon>Eukaryota</taxon>
        <taxon>Sar</taxon>
        <taxon>Stramenopiles</taxon>
        <taxon>Oomycota</taxon>
        <taxon>Peronosporomycetes</taxon>
        <taxon>Pythiales</taxon>
        <taxon>Pythiaceae</taxon>
        <taxon>Pythium</taxon>
    </lineage>
</organism>
<evidence type="ECO:0000256" key="1">
    <source>
        <dbReference type="ARBA" id="ARBA00004325"/>
    </source>
</evidence>
<feature type="transmembrane region" description="Helical" evidence="6">
    <location>
        <begin position="57"/>
        <end position="79"/>
    </location>
</feature>
<keyword evidence="2 6" id="KW-0812">Transmembrane</keyword>
<gene>
    <name evidence="8" type="ORF">P43SY_009431</name>
</gene>
<proteinExistence type="predicted"/>
<evidence type="ECO:0000256" key="3">
    <source>
        <dbReference type="ARBA" id="ARBA00022989"/>
    </source>
</evidence>
<dbReference type="Gene3D" id="6.10.140.1320">
    <property type="match status" value="1"/>
</dbReference>
<dbReference type="GO" id="GO:0031966">
    <property type="term" value="C:mitochondrial membrane"/>
    <property type="evidence" value="ECO:0007669"/>
    <property type="project" value="UniProtKB-SubCell"/>
</dbReference>
<comment type="caution">
    <text evidence="8">The sequence shown here is derived from an EMBL/GenBank/DDBJ whole genome shotgun (WGS) entry which is preliminary data.</text>
</comment>
<evidence type="ECO:0000313" key="9">
    <source>
        <dbReference type="Proteomes" id="UP001209570"/>
    </source>
</evidence>
<keyword evidence="4" id="KW-0496">Mitochondrion</keyword>
<dbReference type="InterPro" id="IPR007667">
    <property type="entry name" value="Hypoxia_induced_domain"/>
</dbReference>
<keyword evidence="5 6" id="KW-0472">Membrane</keyword>
<evidence type="ECO:0000313" key="8">
    <source>
        <dbReference type="EMBL" id="KAJ0403938.1"/>
    </source>
</evidence>
<evidence type="ECO:0000256" key="6">
    <source>
        <dbReference type="SAM" id="Phobius"/>
    </source>
</evidence>
<evidence type="ECO:0000256" key="2">
    <source>
        <dbReference type="ARBA" id="ARBA00022692"/>
    </source>
</evidence>
<accession>A0AAD5Q7W3</accession>
<evidence type="ECO:0000259" key="7">
    <source>
        <dbReference type="PROSITE" id="PS51503"/>
    </source>
</evidence>
<dbReference type="EMBL" id="JAKCXM010000072">
    <property type="protein sequence ID" value="KAJ0403938.1"/>
    <property type="molecule type" value="Genomic_DNA"/>
</dbReference>
<name>A0AAD5Q7W3_PYTIN</name>
<evidence type="ECO:0000256" key="5">
    <source>
        <dbReference type="ARBA" id="ARBA00023136"/>
    </source>
</evidence>